<comment type="catalytic activity">
    <reaction evidence="6">
        <text>adenosine 3',5'-bisphosphate + H2O = AMP + phosphate</text>
        <dbReference type="Rhea" id="RHEA:10040"/>
        <dbReference type="ChEBI" id="CHEBI:15377"/>
        <dbReference type="ChEBI" id="CHEBI:43474"/>
        <dbReference type="ChEBI" id="CHEBI:58343"/>
        <dbReference type="ChEBI" id="CHEBI:456215"/>
        <dbReference type="EC" id="3.1.3.7"/>
    </reaction>
</comment>
<sequence length="267" mass="28370">MRDRTDILGLFEASAIAAGRVILDIYRAGADVRLKSDKSPVTEADEAAERVILDALSRDLPEIPVVAEEEVAAGRIPDISGGRFILVDPLDGTREFIGGHDDFTVNIALIEDGTPVLGVVYAPALGALFLGGAGKAEKVKLDHKDAIIARLPIAARKKSPSPAALVSRSNNCEATEAYIRKSEIMERKTVGSSLKFCLVAEGLADIYPRFGPTMEWDTAAGDAVLRAAGGMVSTEDGAPLTYGKRLAGLRAFENPPFIATGRPQERG</sequence>
<comment type="function">
    <text evidence="6">Converts adenosine-3',5'-bisphosphate (PAP) to AMP.</text>
</comment>
<feature type="binding site" evidence="6">
    <location>
        <position position="88"/>
    </location>
    <ligand>
        <name>Mg(2+)</name>
        <dbReference type="ChEBI" id="CHEBI:18420"/>
        <label>2</label>
    </ligand>
</feature>
<dbReference type="EC" id="3.1.3.7" evidence="6"/>
<feature type="binding site" evidence="6">
    <location>
        <position position="91"/>
    </location>
    <ligand>
        <name>Mg(2+)</name>
        <dbReference type="ChEBI" id="CHEBI:18420"/>
        <label>2</label>
    </ligand>
</feature>
<feature type="binding site" evidence="7">
    <location>
        <position position="88"/>
    </location>
    <ligand>
        <name>Mg(2+)</name>
        <dbReference type="ChEBI" id="CHEBI:18420"/>
        <label>1</label>
        <note>catalytic</note>
    </ligand>
</feature>
<dbReference type="GO" id="GO:0046854">
    <property type="term" value="P:phosphatidylinositol phosphate biosynthetic process"/>
    <property type="evidence" value="ECO:0007669"/>
    <property type="project" value="InterPro"/>
</dbReference>
<evidence type="ECO:0000256" key="6">
    <source>
        <dbReference type="HAMAP-Rule" id="MF_02095"/>
    </source>
</evidence>
<feature type="binding site" evidence="6">
    <location>
        <position position="217"/>
    </location>
    <ligand>
        <name>substrate</name>
    </ligand>
</feature>
<dbReference type="Pfam" id="PF00459">
    <property type="entry name" value="Inositol_P"/>
    <property type="match status" value="1"/>
</dbReference>
<keyword evidence="2 6" id="KW-1003">Cell membrane</keyword>
<keyword evidence="4 6" id="KW-0378">Hydrolase</keyword>
<feature type="binding site" evidence="6">
    <location>
        <begin position="90"/>
        <end position="93"/>
    </location>
    <ligand>
        <name>substrate</name>
    </ligand>
</feature>
<dbReference type="PRINTS" id="PR00377">
    <property type="entry name" value="IMPHPHTASES"/>
</dbReference>
<keyword evidence="6 7" id="KW-0460">Magnesium</keyword>
<dbReference type="GO" id="GO:0000103">
    <property type="term" value="P:sulfate assimilation"/>
    <property type="evidence" value="ECO:0007669"/>
    <property type="project" value="TreeGrafter"/>
</dbReference>
<keyword evidence="5 6" id="KW-0472">Membrane</keyword>
<feature type="binding site" evidence="6">
    <location>
        <position position="88"/>
    </location>
    <ligand>
        <name>Mg(2+)</name>
        <dbReference type="ChEBI" id="CHEBI:18420"/>
        <label>1</label>
    </ligand>
</feature>
<evidence type="ECO:0000256" key="7">
    <source>
        <dbReference type="PIRSR" id="PIRSR600760-2"/>
    </source>
</evidence>
<evidence type="ECO:0000256" key="4">
    <source>
        <dbReference type="ARBA" id="ARBA00022801"/>
    </source>
</evidence>
<dbReference type="NCBIfam" id="TIGR01331">
    <property type="entry name" value="bisphos_cysQ"/>
    <property type="match status" value="1"/>
</dbReference>
<keyword evidence="3 6" id="KW-0997">Cell inner membrane</keyword>
<dbReference type="InterPro" id="IPR050725">
    <property type="entry name" value="CysQ/Inositol_MonoPase"/>
</dbReference>
<dbReference type="HAMAP" id="MF_02095">
    <property type="entry name" value="CysQ"/>
    <property type="match status" value="1"/>
</dbReference>
<dbReference type="InterPro" id="IPR000760">
    <property type="entry name" value="Inositol_monophosphatase-like"/>
</dbReference>
<dbReference type="RefSeq" id="WP_136538242.1">
    <property type="nucleotide sequence ID" value="NZ_STGU01000001.1"/>
</dbReference>
<dbReference type="Gene3D" id="3.40.190.80">
    <property type="match status" value="1"/>
</dbReference>
<dbReference type="GO" id="GO:0008441">
    <property type="term" value="F:3'(2'),5'-bisphosphate nucleotidase activity"/>
    <property type="evidence" value="ECO:0007669"/>
    <property type="project" value="UniProtKB-UniRule"/>
</dbReference>
<evidence type="ECO:0000313" key="8">
    <source>
        <dbReference type="EMBL" id="THV39307.1"/>
    </source>
</evidence>
<evidence type="ECO:0000256" key="5">
    <source>
        <dbReference type="ARBA" id="ARBA00023136"/>
    </source>
</evidence>
<feature type="binding site" evidence="7">
    <location>
        <position position="68"/>
    </location>
    <ligand>
        <name>Mg(2+)</name>
        <dbReference type="ChEBI" id="CHEBI:18420"/>
        <label>1</label>
        <note>catalytic</note>
    </ligand>
</feature>
<proteinExistence type="inferred from homology"/>
<evidence type="ECO:0000256" key="1">
    <source>
        <dbReference type="ARBA" id="ARBA00005289"/>
    </source>
</evidence>
<dbReference type="InterPro" id="IPR006240">
    <property type="entry name" value="CysQ"/>
</dbReference>
<dbReference type="SUPFAM" id="SSF56655">
    <property type="entry name" value="Carbohydrate phosphatase"/>
    <property type="match status" value="1"/>
</dbReference>
<name>A0A4S8Q4W0_9HYPH</name>
<dbReference type="Gene3D" id="3.30.540.10">
    <property type="entry name" value="Fructose-1,6-Bisphosphatase, subunit A, domain 1"/>
    <property type="match status" value="1"/>
</dbReference>
<dbReference type="Proteomes" id="UP000307378">
    <property type="component" value="Unassembled WGS sequence"/>
</dbReference>
<dbReference type="InterPro" id="IPR020550">
    <property type="entry name" value="Inositol_monophosphatase_CS"/>
</dbReference>
<feature type="binding site" evidence="7">
    <location>
        <position position="217"/>
    </location>
    <ligand>
        <name>Mg(2+)</name>
        <dbReference type="ChEBI" id="CHEBI:18420"/>
        <label>1</label>
        <note>catalytic</note>
    </ligand>
</feature>
<accession>A0A4S8Q4W0</accession>
<comment type="subcellular location">
    <subcellularLocation>
        <location evidence="6">Cell inner membrane</location>
        <topology evidence="6">Peripheral membrane protein</topology>
        <orientation evidence="6">Cytoplasmic side</orientation>
    </subcellularLocation>
</comment>
<gene>
    <name evidence="6 8" type="primary">cysQ</name>
    <name evidence="8" type="ORF">FAA86_02795</name>
</gene>
<dbReference type="CDD" id="cd01638">
    <property type="entry name" value="CysQ"/>
    <property type="match status" value="1"/>
</dbReference>
<feature type="binding site" evidence="7">
    <location>
        <position position="90"/>
    </location>
    <ligand>
        <name>Mg(2+)</name>
        <dbReference type="ChEBI" id="CHEBI:18420"/>
        <label>2</label>
    </ligand>
</feature>
<organism evidence="8 9">
    <name type="scientific">Rhizobium rosettiformans W3</name>
    <dbReference type="NCBI Taxonomy" id="538378"/>
    <lineage>
        <taxon>Bacteria</taxon>
        <taxon>Pseudomonadati</taxon>
        <taxon>Pseudomonadota</taxon>
        <taxon>Alphaproteobacteria</taxon>
        <taxon>Hyphomicrobiales</taxon>
        <taxon>Rhizobiaceae</taxon>
        <taxon>Rhizobium/Agrobacterium group</taxon>
        <taxon>Rhizobium</taxon>
    </lineage>
</organism>
<keyword evidence="6 7" id="KW-0479">Metal-binding</keyword>
<feature type="binding site" evidence="6">
    <location>
        <position position="68"/>
    </location>
    <ligand>
        <name>substrate</name>
    </ligand>
</feature>
<evidence type="ECO:0000313" key="9">
    <source>
        <dbReference type="Proteomes" id="UP000307378"/>
    </source>
</evidence>
<dbReference type="GO" id="GO:0000287">
    <property type="term" value="F:magnesium ion binding"/>
    <property type="evidence" value="ECO:0007669"/>
    <property type="project" value="UniProtKB-UniRule"/>
</dbReference>
<reference evidence="8 9" key="1">
    <citation type="submission" date="2019-04" db="EMBL/GenBank/DDBJ databases">
        <title>genome sequence of strain W3.</title>
        <authorList>
            <person name="Gao J."/>
            <person name="Sun J."/>
        </authorList>
    </citation>
    <scope>NUCLEOTIDE SEQUENCE [LARGE SCALE GENOMIC DNA]</scope>
    <source>
        <strain evidence="8 9">W3</strain>
    </source>
</reference>
<dbReference type="PROSITE" id="PS00630">
    <property type="entry name" value="IMP_2"/>
    <property type="match status" value="1"/>
</dbReference>
<dbReference type="PANTHER" id="PTHR43028:SF5">
    <property type="entry name" value="3'(2'),5'-BISPHOSPHATE NUCLEOTIDASE 1"/>
    <property type="match status" value="1"/>
</dbReference>
<feature type="binding site" evidence="6">
    <location>
        <position position="217"/>
    </location>
    <ligand>
        <name>Mg(2+)</name>
        <dbReference type="ChEBI" id="CHEBI:18420"/>
        <label>2</label>
    </ligand>
</feature>
<dbReference type="GO" id="GO:0050427">
    <property type="term" value="P:3'-phosphoadenosine 5'-phosphosulfate metabolic process"/>
    <property type="evidence" value="ECO:0007669"/>
    <property type="project" value="TreeGrafter"/>
</dbReference>
<dbReference type="AlphaFoldDB" id="A0A4S8Q4W0"/>
<feature type="binding site" evidence="6">
    <location>
        <position position="68"/>
    </location>
    <ligand>
        <name>Mg(2+)</name>
        <dbReference type="ChEBI" id="CHEBI:18420"/>
        <label>1</label>
    </ligand>
</feature>
<feature type="binding site" evidence="6">
    <location>
        <position position="90"/>
    </location>
    <ligand>
        <name>Mg(2+)</name>
        <dbReference type="ChEBI" id="CHEBI:18420"/>
        <label>1</label>
    </ligand>
</feature>
<evidence type="ECO:0000256" key="3">
    <source>
        <dbReference type="ARBA" id="ARBA00022519"/>
    </source>
</evidence>
<evidence type="ECO:0000256" key="2">
    <source>
        <dbReference type="ARBA" id="ARBA00022475"/>
    </source>
</evidence>
<dbReference type="GO" id="GO:0005886">
    <property type="term" value="C:plasma membrane"/>
    <property type="evidence" value="ECO:0007669"/>
    <property type="project" value="UniProtKB-SubCell"/>
</dbReference>
<dbReference type="EMBL" id="STGU01000001">
    <property type="protein sequence ID" value="THV39307.1"/>
    <property type="molecule type" value="Genomic_DNA"/>
</dbReference>
<comment type="cofactor">
    <cofactor evidence="6 7">
        <name>Mg(2+)</name>
        <dbReference type="ChEBI" id="CHEBI:18420"/>
    </cofactor>
</comment>
<dbReference type="PANTHER" id="PTHR43028">
    <property type="entry name" value="3'(2'),5'-BISPHOSPHATE NUCLEOTIDASE 1"/>
    <property type="match status" value="1"/>
</dbReference>
<comment type="similarity">
    <text evidence="1 6">Belongs to the inositol monophosphatase superfamily. CysQ family.</text>
</comment>
<comment type="caution">
    <text evidence="8">The sequence shown here is derived from an EMBL/GenBank/DDBJ whole genome shotgun (WGS) entry which is preliminary data.</text>
</comment>
<protein>
    <recommendedName>
        <fullName evidence="6">3'(2'),5'-bisphosphate nucleotidase CysQ</fullName>
        <ecNumber evidence="6">3.1.3.7</ecNumber>
    </recommendedName>
    <alternativeName>
        <fullName evidence="6">3'(2'),5-bisphosphonucleoside 3'(2')-phosphohydrolase</fullName>
    </alternativeName>
    <alternativeName>
        <fullName evidence="6">3'-phosphoadenosine 5'-phosphate phosphatase</fullName>
        <shortName evidence="6">PAP phosphatase</shortName>
    </alternativeName>
</protein>
<feature type="binding site" evidence="7">
    <location>
        <position position="91"/>
    </location>
    <ligand>
        <name>Mg(2+)</name>
        <dbReference type="ChEBI" id="CHEBI:18420"/>
        <label>1</label>
        <note>catalytic</note>
    </ligand>
</feature>